<feature type="transmembrane region" description="Helical" evidence="1">
    <location>
        <begin position="14"/>
        <end position="34"/>
    </location>
</feature>
<keyword evidence="1" id="KW-0812">Transmembrane</keyword>
<evidence type="ECO:0000256" key="1">
    <source>
        <dbReference type="SAM" id="Phobius"/>
    </source>
</evidence>
<keyword evidence="3" id="KW-1185">Reference proteome</keyword>
<protein>
    <submittedName>
        <fullName evidence="2">Uncharacterized protein</fullName>
    </submittedName>
</protein>
<sequence length="135" mass="15850">ACFAGYWHRTSDRALYDLVCANFLVLIQLLKILLESDRAFYDMCWSLEGGSMSKRSEMKTSERRIKKKEKKVKKWKAWTAEPREEVRQRLNWVQHVYQEIVQIREVLHPLGVAVKTLDAQVNVLISTWLAQNNGN</sequence>
<comment type="caution">
    <text evidence="2">The sequence shown here is derived from an EMBL/GenBank/DDBJ whole genome shotgun (WGS) entry which is preliminary data.</text>
</comment>
<gene>
    <name evidence="2" type="ORF">Golob_004032</name>
</gene>
<dbReference type="EMBL" id="JABEZX010000011">
    <property type="protein sequence ID" value="MBA0570360.1"/>
    <property type="molecule type" value="Genomic_DNA"/>
</dbReference>
<keyword evidence="1" id="KW-0472">Membrane</keyword>
<dbReference type="Proteomes" id="UP000593572">
    <property type="component" value="Unassembled WGS sequence"/>
</dbReference>
<evidence type="ECO:0000313" key="2">
    <source>
        <dbReference type="EMBL" id="MBA0570360.1"/>
    </source>
</evidence>
<dbReference type="AlphaFoldDB" id="A0A7J8N0M2"/>
<feature type="non-terminal residue" evidence="2">
    <location>
        <position position="135"/>
    </location>
</feature>
<organism evidence="2 3">
    <name type="scientific">Gossypium lobatum</name>
    <dbReference type="NCBI Taxonomy" id="34289"/>
    <lineage>
        <taxon>Eukaryota</taxon>
        <taxon>Viridiplantae</taxon>
        <taxon>Streptophyta</taxon>
        <taxon>Embryophyta</taxon>
        <taxon>Tracheophyta</taxon>
        <taxon>Spermatophyta</taxon>
        <taxon>Magnoliopsida</taxon>
        <taxon>eudicotyledons</taxon>
        <taxon>Gunneridae</taxon>
        <taxon>Pentapetalae</taxon>
        <taxon>rosids</taxon>
        <taxon>malvids</taxon>
        <taxon>Malvales</taxon>
        <taxon>Malvaceae</taxon>
        <taxon>Malvoideae</taxon>
        <taxon>Gossypium</taxon>
    </lineage>
</organism>
<name>A0A7J8N0M2_9ROSI</name>
<keyword evidence="1" id="KW-1133">Transmembrane helix</keyword>
<accession>A0A7J8N0M2</accession>
<evidence type="ECO:0000313" key="3">
    <source>
        <dbReference type="Proteomes" id="UP000593572"/>
    </source>
</evidence>
<reference evidence="2 3" key="1">
    <citation type="journal article" date="2019" name="Genome Biol. Evol.">
        <title>Insights into the evolution of the New World diploid cottons (Gossypium, subgenus Houzingenia) based on genome sequencing.</title>
        <authorList>
            <person name="Grover C.E."/>
            <person name="Arick M.A. 2nd"/>
            <person name="Thrash A."/>
            <person name="Conover J.L."/>
            <person name="Sanders W.S."/>
            <person name="Peterson D.G."/>
            <person name="Frelichowski J.E."/>
            <person name="Scheffler J.A."/>
            <person name="Scheffler B.E."/>
            <person name="Wendel J.F."/>
        </authorList>
    </citation>
    <scope>NUCLEOTIDE SEQUENCE [LARGE SCALE GENOMIC DNA]</scope>
    <source>
        <strain evidence="2">157</strain>
        <tissue evidence="2">Leaf</tissue>
    </source>
</reference>
<proteinExistence type="predicted"/>